<name>A0A1M4N311_9RHOB</name>
<evidence type="ECO:0008006" key="6">
    <source>
        <dbReference type="Google" id="ProtNLM"/>
    </source>
</evidence>
<dbReference type="PANTHER" id="PTHR43179:SF12">
    <property type="entry name" value="GALACTOFURANOSYLTRANSFERASE GLFT2"/>
    <property type="match status" value="1"/>
</dbReference>
<keyword evidence="2" id="KW-0328">Glycosyltransferase</keyword>
<dbReference type="SUPFAM" id="SSF53448">
    <property type="entry name" value="Nucleotide-diphospho-sugar transferases"/>
    <property type="match status" value="1"/>
</dbReference>
<dbReference type="Proteomes" id="UP000184085">
    <property type="component" value="Unassembled WGS sequence"/>
</dbReference>
<organism evidence="4 5">
    <name type="scientific">Donghicola eburneus</name>
    <dbReference type="NCBI Taxonomy" id="393278"/>
    <lineage>
        <taxon>Bacteria</taxon>
        <taxon>Pseudomonadati</taxon>
        <taxon>Pseudomonadota</taxon>
        <taxon>Alphaproteobacteria</taxon>
        <taxon>Rhodobacterales</taxon>
        <taxon>Roseobacteraceae</taxon>
        <taxon>Donghicola</taxon>
    </lineage>
</organism>
<dbReference type="Gene3D" id="3.90.550.10">
    <property type="entry name" value="Spore Coat Polysaccharide Biosynthesis Protein SpsA, Chain A"/>
    <property type="match status" value="1"/>
</dbReference>
<evidence type="ECO:0000256" key="3">
    <source>
        <dbReference type="ARBA" id="ARBA00022679"/>
    </source>
</evidence>
<dbReference type="InterPro" id="IPR029044">
    <property type="entry name" value="Nucleotide-diphossugar_trans"/>
</dbReference>
<sequence>MEVVVVTSDSAIQHLTELGWAERVKLVRMNEENIAVARNRGICAAAGEIVAFIDDDAVPEPAWLYLLLQAFEQPEIAAATGFTLGRNGISYQWKAETIDASGISHALSVPDDQISVFQSSASRAIKLIGTNMAFRRSVLVEMNGFDPRYRFYLDDSDLSMRLAFAGRRVAIVPMARVHHAYAASGRRSGTRVPKTLYEIGASQAVFAGLYCHPTDILNSEQIFRKTQRTRLLRHMQSGAIGPEEVGFLNVTMNDGLSDGKSRRATTRTIPEKPESAFRALTESLICEVFHLGCRFFERKLVAQQAIDAASANKIAIVIELSPTALYHRFRYDDAGYWIQSGGIWGRSLRSQPLFTVCSFSARVRAEIRRISDEFWLDATDAGT</sequence>
<reference evidence="5" key="1">
    <citation type="submission" date="2016-09" db="EMBL/GenBank/DDBJ databases">
        <authorList>
            <person name="Wibberg D."/>
        </authorList>
    </citation>
    <scope>NUCLEOTIDE SEQUENCE [LARGE SCALE GENOMIC DNA]</scope>
</reference>
<accession>A0A1M4N311</accession>
<gene>
    <name evidence="4" type="ORF">KARMA_3518</name>
</gene>
<dbReference type="AlphaFoldDB" id="A0A1M4N311"/>
<dbReference type="GO" id="GO:0016757">
    <property type="term" value="F:glycosyltransferase activity"/>
    <property type="evidence" value="ECO:0007669"/>
    <property type="project" value="UniProtKB-KW"/>
</dbReference>
<keyword evidence="3" id="KW-0808">Transferase</keyword>
<evidence type="ECO:0000313" key="4">
    <source>
        <dbReference type="EMBL" id="SCM69280.1"/>
    </source>
</evidence>
<dbReference type="Pfam" id="PF13641">
    <property type="entry name" value="Glyco_tranf_2_3"/>
    <property type="match status" value="1"/>
</dbReference>
<dbReference type="PANTHER" id="PTHR43179">
    <property type="entry name" value="RHAMNOSYLTRANSFERASE WBBL"/>
    <property type="match status" value="1"/>
</dbReference>
<evidence type="ECO:0000256" key="1">
    <source>
        <dbReference type="ARBA" id="ARBA00006739"/>
    </source>
</evidence>
<comment type="similarity">
    <text evidence="1">Belongs to the glycosyltransferase 2 family.</text>
</comment>
<dbReference type="EMBL" id="FMJB01000064">
    <property type="protein sequence ID" value="SCM69280.1"/>
    <property type="molecule type" value="Genomic_DNA"/>
</dbReference>
<keyword evidence="5" id="KW-1185">Reference proteome</keyword>
<evidence type="ECO:0000256" key="2">
    <source>
        <dbReference type="ARBA" id="ARBA00022676"/>
    </source>
</evidence>
<protein>
    <recommendedName>
        <fullName evidence="6">Glycosyltransferase 2-like domain-containing protein</fullName>
    </recommendedName>
</protein>
<evidence type="ECO:0000313" key="5">
    <source>
        <dbReference type="Proteomes" id="UP000184085"/>
    </source>
</evidence>
<proteinExistence type="inferred from homology"/>